<protein>
    <submittedName>
        <fullName evidence="1">Uncharacterized protein</fullName>
    </submittedName>
</protein>
<reference evidence="1" key="1">
    <citation type="submission" date="2020-01" db="EMBL/GenBank/DDBJ databases">
        <title>Muricauda ochracea sp. nov., isolated from a tidal flat of Garorim bay in Korea.</title>
        <authorList>
            <person name="Kim D."/>
            <person name="Yoo Y."/>
            <person name="Kim J.-J."/>
        </authorList>
    </citation>
    <scope>NUCLEOTIDE SEQUENCE</scope>
    <source>
        <strain evidence="1">JGD-17</strain>
    </source>
</reference>
<dbReference type="AlphaFoldDB" id="A0A964TDP6"/>
<dbReference type="RefSeq" id="WP_166524421.1">
    <property type="nucleotide sequence ID" value="NZ_JAAABI010000005.1"/>
</dbReference>
<name>A0A964TDP6_9FLAO</name>
<evidence type="ECO:0000313" key="1">
    <source>
        <dbReference type="EMBL" id="NAY93013.1"/>
    </source>
</evidence>
<organism evidence="1 2">
    <name type="scientific">Flagellimonas ochracea</name>
    <dbReference type="NCBI Taxonomy" id="2696472"/>
    <lineage>
        <taxon>Bacteria</taxon>
        <taxon>Pseudomonadati</taxon>
        <taxon>Bacteroidota</taxon>
        <taxon>Flavobacteriia</taxon>
        <taxon>Flavobacteriales</taxon>
        <taxon>Flavobacteriaceae</taxon>
        <taxon>Flagellimonas</taxon>
    </lineage>
</organism>
<accession>A0A964TDP6</accession>
<dbReference type="Proteomes" id="UP000667650">
    <property type="component" value="Unassembled WGS sequence"/>
</dbReference>
<evidence type="ECO:0000313" key="2">
    <source>
        <dbReference type="Proteomes" id="UP000667650"/>
    </source>
</evidence>
<keyword evidence="2" id="KW-1185">Reference proteome</keyword>
<comment type="caution">
    <text evidence="1">The sequence shown here is derived from an EMBL/GenBank/DDBJ whole genome shotgun (WGS) entry which is preliminary data.</text>
</comment>
<sequence length="559" mass="63266">MKNIFTICSLLFWFNQFYGQDQMPNARTKLNTEELTKEKENLSTLLSFVSTGNSFTNIGNYAAISTASETLEASIFFLLPNESMFAVNVKAGSPNGIAEIFDEGELNSNVSLGLEYQFLLGKNISVTDASIQDKLNNERDAINKAYDDKIIALASRLSNPIDKKKEFGEIDAKIDAIDAYLAPYNAMRVAALNALGSNQLNLLQQIRNIKSKLEKDKLDNLEQLQYKLRELYNKEQNILLKTSNKSIVNLLAETETPKLDITLYPDLDKNLAKINRYLAPFDAMTVAEYQSKVSAKQKALVAEAHRIRNDIKETKKNNLDSLLDSLNILYKEEKATKLKALAEKEKFIKPDLIKMQYLSIGGKITNKGFTQFIDTLDLENQLTKQNYNSLGLNLSYNSIRNFDGEIRVPKTLQFLSFGVEASLTDNQSSLNQIEIVDSKLIDEESNRTQVSKQNAFVGNYEQDLASITAFLDYYNFLSPTQNSVALHINPKMLFRENEKPTASLLVGVLLPFRKKDSQKVITNLEVFYRLNDFFNTSDTDNSLLNRNVIGIQTSFPFNF</sequence>
<gene>
    <name evidence="1" type="ORF">GTQ34_13900</name>
</gene>
<proteinExistence type="predicted"/>
<dbReference type="EMBL" id="JAAABI010000005">
    <property type="protein sequence ID" value="NAY93013.1"/>
    <property type="molecule type" value="Genomic_DNA"/>
</dbReference>